<keyword evidence="8" id="KW-0238">DNA-binding</keyword>
<keyword evidence="9" id="KW-0413">Isomerase</keyword>
<dbReference type="PANTHER" id="PTHR10169:SF38">
    <property type="entry name" value="DNA TOPOISOMERASE 2"/>
    <property type="match status" value="1"/>
</dbReference>
<evidence type="ECO:0000256" key="5">
    <source>
        <dbReference type="ARBA" id="ARBA00022741"/>
    </source>
</evidence>
<organism evidence="11 12">
    <name type="scientific">Powellomyces hirtus</name>
    <dbReference type="NCBI Taxonomy" id="109895"/>
    <lineage>
        <taxon>Eukaryota</taxon>
        <taxon>Fungi</taxon>
        <taxon>Fungi incertae sedis</taxon>
        <taxon>Chytridiomycota</taxon>
        <taxon>Chytridiomycota incertae sedis</taxon>
        <taxon>Chytridiomycetes</taxon>
        <taxon>Spizellomycetales</taxon>
        <taxon>Powellomycetaceae</taxon>
        <taxon>Powellomyces</taxon>
    </lineage>
</organism>
<dbReference type="PANTHER" id="PTHR10169">
    <property type="entry name" value="DNA TOPOISOMERASE/GYRASE"/>
    <property type="match status" value="1"/>
</dbReference>
<dbReference type="InterPro" id="IPR050634">
    <property type="entry name" value="DNA_Topoisomerase_II"/>
</dbReference>
<dbReference type="SMART" id="SM00433">
    <property type="entry name" value="TOP2c"/>
    <property type="match status" value="1"/>
</dbReference>
<evidence type="ECO:0000259" key="10">
    <source>
        <dbReference type="SMART" id="SM00434"/>
    </source>
</evidence>
<dbReference type="InterPro" id="IPR001154">
    <property type="entry name" value="TopoII_euk"/>
</dbReference>
<evidence type="ECO:0000256" key="6">
    <source>
        <dbReference type="ARBA" id="ARBA00022840"/>
    </source>
</evidence>
<dbReference type="SMART" id="SM00434">
    <property type="entry name" value="TOP4c"/>
    <property type="match status" value="1"/>
</dbReference>
<proteinExistence type="inferred from homology"/>
<keyword evidence="7" id="KW-0799">Topoisomerase</keyword>
<evidence type="ECO:0000256" key="4">
    <source>
        <dbReference type="ARBA" id="ARBA00012895"/>
    </source>
</evidence>
<keyword evidence="12" id="KW-1185">Reference proteome</keyword>
<dbReference type="STRING" id="109895.A0A507DV67"/>
<dbReference type="AlphaFoldDB" id="A0A507DV67"/>
<evidence type="ECO:0000313" key="11">
    <source>
        <dbReference type="EMBL" id="TPX55095.1"/>
    </source>
</evidence>
<evidence type="ECO:0000256" key="3">
    <source>
        <dbReference type="ARBA" id="ARBA00011080"/>
    </source>
</evidence>
<accession>A0A507DV67</accession>
<dbReference type="Gene3D" id="3.30.1360.40">
    <property type="match status" value="1"/>
</dbReference>
<dbReference type="Gene3D" id="3.30.1490.30">
    <property type="match status" value="1"/>
</dbReference>
<evidence type="ECO:0000256" key="7">
    <source>
        <dbReference type="ARBA" id="ARBA00023029"/>
    </source>
</evidence>
<dbReference type="Pfam" id="PF16898">
    <property type="entry name" value="TOPRIM_C"/>
    <property type="match status" value="1"/>
</dbReference>
<dbReference type="PRINTS" id="PR00418">
    <property type="entry name" value="TPI2FAMILY"/>
</dbReference>
<dbReference type="GO" id="GO:0003918">
    <property type="term" value="F:DNA topoisomerase type II (double strand cut, ATP-hydrolyzing) activity"/>
    <property type="evidence" value="ECO:0007669"/>
    <property type="project" value="UniProtKB-EC"/>
</dbReference>
<dbReference type="GO" id="GO:0000819">
    <property type="term" value="P:sister chromatid segregation"/>
    <property type="evidence" value="ECO:0007669"/>
    <property type="project" value="TreeGrafter"/>
</dbReference>
<dbReference type="InterPro" id="IPR001241">
    <property type="entry name" value="Topo_IIA"/>
</dbReference>
<comment type="cofactor">
    <cofactor evidence="2">
        <name>Mg(2+)</name>
        <dbReference type="ChEBI" id="CHEBI:18420"/>
    </cofactor>
</comment>
<evidence type="ECO:0000313" key="12">
    <source>
        <dbReference type="Proteomes" id="UP000318582"/>
    </source>
</evidence>
<comment type="similarity">
    <text evidence="3">Belongs to the type II topoisomerase family.</text>
</comment>
<name>A0A507DV67_9FUNG</name>
<dbReference type="GO" id="GO:0003677">
    <property type="term" value="F:DNA binding"/>
    <property type="evidence" value="ECO:0007669"/>
    <property type="project" value="UniProtKB-KW"/>
</dbReference>
<evidence type="ECO:0000256" key="1">
    <source>
        <dbReference type="ARBA" id="ARBA00000185"/>
    </source>
</evidence>
<dbReference type="PRINTS" id="PR01158">
    <property type="entry name" value="TOPISMRASEII"/>
</dbReference>
<protein>
    <recommendedName>
        <fullName evidence="4">DNA topoisomerase (ATP-hydrolyzing)</fullName>
        <ecNumber evidence="4">5.6.2.2</ecNumber>
    </recommendedName>
</protein>
<keyword evidence="6" id="KW-0067">ATP-binding</keyword>
<evidence type="ECO:0000256" key="2">
    <source>
        <dbReference type="ARBA" id="ARBA00001946"/>
    </source>
</evidence>
<dbReference type="FunFam" id="3.40.50.670:FF:000001">
    <property type="entry name" value="DNA topoisomerase 2"/>
    <property type="match status" value="1"/>
</dbReference>
<reference evidence="11 12" key="1">
    <citation type="journal article" date="2019" name="Sci. Rep.">
        <title>Comparative genomics of chytrid fungi reveal insights into the obligate biotrophic and pathogenic lifestyle of Synchytrium endobioticum.</title>
        <authorList>
            <person name="van de Vossenberg B.T.L.H."/>
            <person name="Warris S."/>
            <person name="Nguyen H.D.T."/>
            <person name="van Gent-Pelzer M.P.E."/>
            <person name="Joly D.L."/>
            <person name="van de Geest H.C."/>
            <person name="Bonants P.J.M."/>
            <person name="Smith D.S."/>
            <person name="Levesque C.A."/>
            <person name="van der Lee T.A.J."/>
        </authorList>
    </citation>
    <scope>NUCLEOTIDE SEQUENCE [LARGE SCALE GENOMIC DNA]</scope>
    <source>
        <strain evidence="11 12">CBS 809.83</strain>
    </source>
</reference>
<dbReference type="InterPro" id="IPR002205">
    <property type="entry name" value="Topo_IIA_dom_A"/>
</dbReference>
<sequence length="598" mass="67366">MVDVSQLADAVRKKEKNAVIKPAQIKNQLFLFVNALIENRPLTVAKLGILEATLDLVREKEAAQLKKTDGQKPSRLTGIVKLDDANDAGTRRAKNCTLALTEGLSAKTFAVTNIPVLKNGRDLYGAYPLRGKLLNVRDASMKEKLENQKITELKQILGLQEGKEYTSVDTLRYDRICALVDSDVDRKHIKGLILNWLESSYPSLLKLPGFVLDFVSPIVKCVKGSDTRLFYDAKDYEHWKTETDGGKGWNVKYFKGLGTSKAGDVKQYFADLPRHLKSIQPLQPRGSDRLDMAFWNKRAPDRKEWLKAYDPKNTAFRISSAKRRSKMKNVVKVAQFAGEVAKLTEYRHGEQSLCETIVSMAQDFDAASPRHIYTKFDRSRERSFIPNMILFLITLLRTASRSNRVTVPVIPMILVTGCEGIGTGYSTTVLPYDPKQVVAILKTRAMGKGGDHNNDGTFEIDELPVGTWTESYKAHLEKMIVDDLVKDYKEYHTDTTVRFVVKSTEKLEVIINTARGEHSSSPEGNNPDDTDVANVLIKVLKLATTKSANNMMLFSSTGNLKKYESPYEVLSGFYTVRLAYYAKQKNQEYCNVCTDENR</sequence>
<keyword evidence="5" id="KW-0547">Nucleotide-binding</keyword>
<dbReference type="Pfam" id="PF00521">
    <property type="entry name" value="DNA_topoisoIV"/>
    <property type="match status" value="2"/>
</dbReference>
<gene>
    <name evidence="11" type="ORF">PhCBS80983_g05594</name>
</gene>
<dbReference type="Proteomes" id="UP000318582">
    <property type="component" value="Unassembled WGS sequence"/>
</dbReference>
<comment type="catalytic activity">
    <reaction evidence="1">
        <text>ATP-dependent breakage, passage and rejoining of double-stranded DNA.</text>
        <dbReference type="EC" id="5.6.2.2"/>
    </reaction>
</comment>
<evidence type="ECO:0000256" key="9">
    <source>
        <dbReference type="ARBA" id="ARBA00023235"/>
    </source>
</evidence>
<dbReference type="GO" id="GO:0000712">
    <property type="term" value="P:resolution of meiotic recombination intermediates"/>
    <property type="evidence" value="ECO:0007669"/>
    <property type="project" value="TreeGrafter"/>
</dbReference>
<dbReference type="SUPFAM" id="SSF56719">
    <property type="entry name" value="Type II DNA topoisomerase"/>
    <property type="match status" value="1"/>
</dbReference>
<dbReference type="EMBL" id="QEAQ01000128">
    <property type="protein sequence ID" value="TPX55095.1"/>
    <property type="molecule type" value="Genomic_DNA"/>
</dbReference>
<dbReference type="EC" id="5.6.2.2" evidence="4"/>
<comment type="caution">
    <text evidence="11">The sequence shown here is derived from an EMBL/GenBank/DDBJ whole genome shotgun (WGS) entry which is preliminary data.</text>
</comment>
<dbReference type="InterPro" id="IPR013759">
    <property type="entry name" value="Topo_IIA_B_C"/>
</dbReference>
<dbReference type="InterPro" id="IPR031660">
    <property type="entry name" value="TOPRIM_C"/>
</dbReference>
<dbReference type="GO" id="GO:0005524">
    <property type="term" value="F:ATP binding"/>
    <property type="evidence" value="ECO:0007669"/>
    <property type="project" value="UniProtKB-KW"/>
</dbReference>
<feature type="domain" description="Topo IIA-type catalytic" evidence="10">
    <location>
        <begin position="316"/>
        <end position="598"/>
    </location>
</feature>
<evidence type="ECO:0000256" key="8">
    <source>
        <dbReference type="ARBA" id="ARBA00023125"/>
    </source>
</evidence>
<dbReference type="GO" id="GO:0005634">
    <property type="term" value="C:nucleus"/>
    <property type="evidence" value="ECO:0007669"/>
    <property type="project" value="TreeGrafter"/>
</dbReference>
<dbReference type="InterPro" id="IPR013760">
    <property type="entry name" value="Topo_IIA-like_dom_sf"/>
</dbReference>
<dbReference type="GO" id="GO:0006265">
    <property type="term" value="P:DNA topological change"/>
    <property type="evidence" value="ECO:0007669"/>
    <property type="project" value="InterPro"/>
</dbReference>
<dbReference type="Gene3D" id="3.40.50.670">
    <property type="match status" value="1"/>
</dbReference>